<dbReference type="RefSeq" id="WP_257125473.1">
    <property type="nucleotide sequence ID" value="NZ_JACHXQ010000006.1"/>
</dbReference>
<dbReference type="PANTHER" id="PTHR38683">
    <property type="entry name" value="CHORISMATE PYRUVATE-LYASE"/>
    <property type="match status" value="1"/>
</dbReference>
<dbReference type="UniPathway" id="UPA00232"/>
<feature type="binding site" evidence="4">
    <location>
        <position position="83"/>
    </location>
    <ligand>
        <name>substrate</name>
    </ligand>
</feature>
<dbReference type="InterPro" id="IPR007440">
    <property type="entry name" value="Chorismate--pyruvate_lyase"/>
</dbReference>
<dbReference type="Gene3D" id="3.40.1410.10">
    <property type="entry name" value="Chorismate lyase-like"/>
    <property type="match status" value="1"/>
</dbReference>
<keyword evidence="6" id="KW-1185">Reference proteome</keyword>
<keyword evidence="4 5" id="KW-0670">Pyruvate</keyword>
<evidence type="ECO:0000313" key="5">
    <source>
        <dbReference type="EMBL" id="MBB3184598.1"/>
    </source>
</evidence>
<feature type="binding site" evidence="4">
    <location>
        <position position="119"/>
    </location>
    <ligand>
        <name>substrate</name>
    </ligand>
</feature>
<protein>
    <recommendedName>
        <fullName evidence="4">Probable chorismate pyruvate-lyase</fullName>
        <shortName evidence="4">CL</shortName>
        <shortName evidence="4">CPL</shortName>
        <ecNumber evidence="4">4.1.3.40</ecNumber>
    </recommendedName>
</protein>
<comment type="similarity">
    <text evidence="4">Belongs to the UbiC family.</text>
</comment>
<dbReference type="EMBL" id="JACHXQ010000006">
    <property type="protein sequence ID" value="MBB3184598.1"/>
    <property type="molecule type" value="Genomic_DNA"/>
</dbReference>
<evidence type="ECO:0000256" key="1">
    <source>
        <dbReference type="ARBA" id="ARBA00022490"/>
    </source>
</evidence>
<keyword evidence="3 4" id="KW-0456">Lyase</keyword>
<dbReference type="PANTHER" id="PTHR38683:SF1">
    <property type="entry name" value="CHORISMATE PYRUVATE-LYASE"/>
    <property type="match status" value="1"/>
</dbReference>
<feature type="binding site" evidence="4">
    <location>
        <position position="167"/>
    </location>
    <ligand>
        <name>substrate</name>
    </ligand>
</feature>
<comment type="caution">
    <text evidence="4">Lacks conserved residue(s) required for the propagation of feature annotation.</text>
</comment>
<dbReference type="Proteomes" id="UP000563050">
    <property type="component" value="Unassembled WGS sequence"/>
</dbReference>
<keyword evidence="1 4" id="KW-0963">Cytoplasm</keyword>
<accession>A0A7W5DL72</accession>
<proteinExistence type="inferred from homology"/>
<evidence type="ECO:0000256" key="4">
    <source>
        <dbReference type="HAMAP-Rule" id="MF_01632"/>
    </source>
</evidence>
<evidence type="ECO:0000256" key="2">
    <source>
        <dbReference type="ARBA" id="ARBA00022688"/>
    </source>
</evidence>
<dbReference type="GO" id="GO:0005829">
    <property type="term" value="C:cytosol"/>
    <property type="evidence" value="ECO:0007669"/>
    <property type="project" value="TreeGrafter"/>
</dbReference>
<dbReference type="AlphaFoldDB" id="A0A7W5DL72"/>
<name>A0A7W5DL72_9GAMM</name>
<comment type="caution">
    <text evidence="5">The sequence shown here is derived from an EMBL/GenBank/DDBJ whole genome shotgun (WGS) entry which is preliminary data.</text>
</comment>
<dbReference type="GO" id="GO:0042866">
    <property type="term" value="P:pyruvate biosynthetic process"/>
    <property type="evidence" value="ECO:0007669"/>
    <property type="project" value="UniProtKB-UniRule"/>
</dbReference>
<evidence type="ECO:0000256" key="3">
    <source>
        <dbReference type="ARBA" id="ARBA00023239"/>
    </source>
</evidence>
<dbReference type="HAMAP" id="MF_01632">
    <property type="entry name" value="UbiC"/>
    <property type="match status" value="1"/>
</dbReference>
<dbReference type="Pfam" id="PF04345">
    <property type="entry name" value="Chor_lyase"/>
    <property type="match status" value="1"/>
</dbReference>
<comment type="subcellular location">
    <subcellularLocation>
        <location evidence="4">Cytoplasm</location>
    </subcellularLocation>
</comment>
<dbReference type="GO" id="GO:0006744">
    <property type="term" value="P:ubiquinone biosynthetic process"/>
    <property type="evidence" value="ECO:0007669"/>
    <property type="project" value="UniProtKB-UniRule"/>
</dbReference>
<dbReference type="SUPFAM" id="SSF64288">
    <property type="entry name" value="Chorismate lyase-like"/>
    <property type="match status" value="1"/>
</dbReference>
<evidence type="ECO:0000313" key="6">
    <source>
        <dbReference type="Proteomes" id="UP000563050"/>
    </source>
</evidence>
<comment type="pathway">
    <text evidence="4">Cofactor biosynthesis; ubiquinone biosynthesis.</text>
</comment>
<dbReference type="EC" id="4.1.3.40" evidence="4"/>
<comment type="function">
    <text evidence="4">Removes the pyruvyl group from chorismate, with concomitant aromatization of the ring, to provide 4-hydroxybenzoate (4HB) for the ubiquinone pathway.</text>
</comment>
<organism evidence="5 6">
    <name type="scientific">Halomonas fontilapidosi</name>
    <dbReference type="NCBI Taxonomy" id="616675"/>
    <lineage>
        <taxon>Bacteria</taxon>
        <taxon>Pseudomonadati</taxon>
        <taxon>Pseudomonadota</taxon>
        <taxon>Gammaproteobacteria</taxon>
        <taxon>Oceanospirillales</taxon>
        <taxon>Halomonadaceae</taxon>
        <taxon>Halomonas</taxon>
    </lineage>
</organism>
<sequence length="182" mass="20742">MFDLPPADTRALAHWIPLAAARPAMSPAWWPWVASRDSLTARLISAGGHRPFRVRLVNQHLDRPRRDEALALGLPPARLAWVREVALCLDERPWVMARSVVPLDCLHGQRLDRLGERSLGSWLFRQPDLVRGPLEVSADPPPFQGVSGPWARRSLFRHRRFVVLVQEFFLDRMADDLGLPSR</sequence>
<reference evidence="5 6" key="1">
    <citation type="submission" date="2020-08" db="EMBL/GenBank/DDBJ databases">
        <title>Genomic Encyclopedia of Type Strains, Phase III (KMG-III): the genomes of soil and plant-associated and newly described type strains.</title>
        <authorList>
            <person name="Whitman W."/>
        </authorList>
    </citation>
    <scope>NUCLEOTIDE SEQUENCE [LARGE SCALE GENOMIC DNA]</scope>
    <source>
        <strain evidence="5 6">CECT 7341</strain>
    </source>
</reference>
<gene>
    <name evidence="4" type="primary">ubiC</name>
    <name evidence="5" type="ORF">FHR95_002171</name>
</gene>
<dbReference type="GO" id="GO:0008813">
    <property type="term" value="F:chorismate lyase activity"/>
    <property type="evidence" value="ECO:0007669"/>
    <property type="project" value="UniProtKB-UniRule"/>
</dbReference>
<comment type="catalytic activity">
    <reaction evidence="4">
        <text>chorismate = 4-hydroxybenzoate + pyruvate</text>
        <dbReference type="Rhea" id="RHEA:16505"/>
        <dbReference type="ChEBI" id="CHEBI:15361"/>
        <dbReference type="ChEBI" id="CHEBI:17879"/>
        <dbReference type="ChEBI" id="CHEBI:29748"/>
        <dbReference type="EC" id="4.1.3.40"/>
    </reaction>
</comment>
<keyword evidence="2 4" id="KW-0831">Ubiquinone biosynthesis</keyword>
<dbReference type="InterPro" id="IPR028978">
    <property type="entry name" value="Chorismate_lyase_/UTRA_dom_sf"/>
</dbReference>